<dbReference type="InterPro" id="IPR009061">
    <property type="entry name" value="DNA-bd_dom_put_sf"/>
</dbReference>
<keyword evidence="1" id="KW-0238">DNA-binding</keyword>
<dbReference type="KEGG" id="ome:OLMES_1685"/>
<accession>A0A1Y0I6A5</accession>
<gene>
    <name evidence="3" type="ORF">OLMES_1685</name>
</gene>
<proteinExistence type="predicted"/>
<dbReference type="PRINTS" id="PR00040">
    <property type="entry name" value="HTHMERR"/>
</dbReference>
<protein>
    <submittedName>
        <fullName evidence="3">MerR family transcriptional regulator</fullName>
    </submittedName>
</protein>
<dbReference type="Proteomes" id="UP000196027">
    <property type="component" value="Chromosome"/>
</dbReference>
<dbReference type="PANTHER" id="PTHR30204">
    <property type="entry name" value="REDOX-CYCLING DRUG-SENSING TRANSCRIPTIONAL ACTIVATOR SOXR"/>
    <property type="match status" value="1"/>
</dbReference>
<sequence length="141" mass="16262">MRIGELGKLCGVKIETIRYYEREGLLPEPTREHNGYRRYSQSHLERLSFIRHCRVLDMPLEDIRVLLEFMQSPPDQCQEIDELLEKQLVRVQTRLLSLHALQNQLQQLRAQCVDGASMEPCGILEELVSAAKGEGCICHSD</sequence>
<dbReference type="Gene3D" id="1.10.1660.10">
    <property type="match status" value="1"/>
</dbReference>
<feature type="domain" description="HTH merR-type" evidence="2">
    <location>
        <begin position="1"/>
        <end position="69"/>
    </location>
</feature>
<evidence type="ECO:0000313" key="3">
    <source>
        <dbReference type="EMBL" id="ARU55760.1"/>
    </source>
</evidence>
<dbReference type="OrthoDB" id="9808480at2"/>
<keyword evidence="4" id="KW-1185">Reference proteome</keyword>
<dbReference type="SUPFAM" id="SSF46955">
    <property type="entry name" value="Putative DNA-binding domain"/>
    <property type="match status" value="1"/>
</dbReference>
<dbReference type="Pfam" id="PF13411">
    <property type="entry name" value="MerR_1"/>
    <property type="match status" value="1"/>
</dbReference>
<name>A0A1Y0I6A5_9GAMM</name>
<reference evidence="3 4" key="1">
    <citation type="submission" date="2017-05" db="EMBL/GenBank/DDBJ databases">
        <title>Genomic insights into alkan degradation activity of Oleiphilus messinensis.</title>
        <authorList>
            <person name="Kozyavkin S.A."/>
            <person name="Slesarev A.I."/>
            <person name="Golyshin P.N."/>
            <person name="Korzhenkov A."/>
            <person name="Golyshina O.N."/>
            <person name="Toshchakov S.V."/>
        </authorList>
    </citation>
    <scope>NUCLEOTIDE SEQUENCE [LARGE SCALE GENOMIC DNA]</scope>
    <source>
        <strain evidence="3 4">ME102</strain>
    </source>
</reference>
<dbReference type="AlphaFoldDB" id="A0A1Y0I6A5"/>
<dbReference type="GO" id="GO:0003700">
    <property type="term" value="F:DNA-binding transcription factor activity"/>
    <property type="evidence" value="ECO:0007669"/>
    <property type="project" value="InterPro"/>
</dbReference>
<dbReference type="RefSeq" id="WP_087460829.1">
    <property type="nucleotide sequence ID" value="NZ_CP021425.1"/>
</dbReference>
<dbReference type="GO" id="GO:0046872">
    <property type="term" value="F:metal ion binding"/>
    <property type="evidence" value="ECO:0007669"/>
    <property type="project" value="InterPro"/>
</dbReference>
<evidence type="ECO:0000259" key="2">
    <source>
        <dbReference type="PROSITE" id="PS50937"/>
    </source>
</evidence>
<dbReference type="NCBIfam" id="TIGR02047">
    <property type="entry name" value="CadR-PbrR"/>
    <property type="match status" value="1"/>
</dbReference>
<evidence type="ECO:0000256" key="1">
    <source>
        <dbReference type="ARBA" id="ARBA00023125"/>
    </source>
</evidence>
<dbReference type="GO" id="GO:0003677">
    <property type="term" value="F:DNA binding"/>
    <property type="evidence" value="ECO:0007669"/>
    <property type="project" value="UniProtKB-KW"/>
</dbReference>
<dbReference type="InterPro" id="IPR000551">
    <property type="entry name" value="MerR-type_HTH_dom"/>
</dbReference>
<evidence type="ECO:0000313" key="4">
    <source>
        <dbReference type="Proteomes" id="UP000196027"/>
    </source>
</evidence>
<dbReference type="InterPro" id="IPR011791">
    <property type="entry name" value="CadR-PbrR"/>
</dbReference>
<organism evidence="3 4">
    <name type="scientific">Oleiphilus messinensis</name>
    <dbReference type="NCBI Taxonomy" id="141451"/>
    <lineage>
        <taxon>Bacteria</taxon>
        <taxon>Pseudomonadati</taxon>
        <taxon>Pseudomonadota</taxon>
        <taxon>Gammaproteobacteria</taxon>
        <taxon>Oceanospirillales</taxon>
        <taxon>Oleiphilaceae</taxon>
        <taxon>Oleiphilus</taxon>
    </lineage>
</organism>
<dbReference type="EMBL" id="CP021425">
    <property type="protein sequence ID" value="ARU55760.1"/>
    <property type="molecule type" value="Genomic_DNA"/>
</dbReference>
<dbReference type="SMART" id="SM00422">
    <property type="entry name" value="HTH_MERR"/>
    <property type="match status" value="1"/>
</dbReference>
<dbReference type="CDD" id="cd04784">
    <property type="entry name" value="HTH_CadR-PbrR"/>
    <property type="match status" value="1"/>
</dbReference>
<dbReference type="PROSITE" id="PS50937">
    <property type="entry name" value="HTH_MERR_2"/>
    <property type="match status" value="1"/>
</dbReference>
<dbReference type="GO" id="GO:0045893">
    <property type="term" value="P:positive regulation of DNA-templated transcription"/>
    <property type="evidence" value="ECO:0007669"/>
    <property type="project" value="InterPro"/>
</dbReference>
<dbReference type="InterPro" id="IPR047057">
    <property type="entry name" value="MerR_fam"/>
</dbReference>
<dbReference type="PANTHER" id="PTHR30204:SF92">
    <property type="entry name" value="HTH-TYPE TRANSCRIPTIONAL REGULATOR ZNTR"/>
    <property type="match status" value="1"/>
</dbReference>